<dbReference type="EMBL" id="CP045561">
    <property type="protein sequence ID" value="QGA46125.1"/>
    <property type="molecule type" value="Genomic_DNA"/>
</dbReference>
<dbReference type="InterPro" id="IPR025683">
    <property type="entry name" value="Protein_beta"/>
</dbReference>
<dbReference type="Pfam" id="PF14350">
    <property type="entry name" value="Beta_protein"/>
    <property type="match status" value="1"/>
</dbReference>
<reference evidence="1 2" key="1">
    <citation type="journal article" date="2021" name="MSphere">
        <title>Complete Genome Sequencing of Acinetobacter baumannii AC1633 and Acinetobacter nosocomialis AC1530 Unveils a Large Multidrug-Resistant Plasmid Encoding the NDM-1 and OXA-58 Carbapenemases.</title>
        <authorList>
            <person name="Alattraqchi A.G."/>
            <person name="Mohd Rani F."/>
            <person name="A. Rahman N.I."/>
            <person name="Ismail S."/>
            <person name="Cleary D.W."/>
            <person name="Clarke S.C."/>
            <person name="Yeo C.C."/>
        </authorList>
    </citation>
    <scope>NUCLEOTIDE SEQUENCE [LARGE SCALE GENOMIC DNA]</scope>
    <source>
        <strain evidence="1 2">AC1530</strain>
        <plasmid evidence="1">pAC1530</plasmid>
    </source>
</reference>
<gene>
    <name evidence="1" type="ORF">GD578_19800</name>
</gene>
<organism evidence="1 2">
    <name type="scientific">Acinetobacter nosocomialis</name>
    <dbReference type="NCBI Taxonomy" id="106654"/>
    <lineage>
        <taxon>Bacteria</taxon>
        <taxon>Pseudomonadati</taxon>
        <taxon>Pseudomonadota</taxon>
        <taxon>Gammaproteobacteria</taxon>
        <taxon>Moraxellales</taxon>
        <taxon>Moraxellaceae</taxon>
        <taxon>Acinetobacter</taxon>
        <taxon>Acinetobacter calcoaceticus/baumannii complex</taxon>
    </lineage>
</organism>
<dbReference type="Proteomes" id="UP000325778">
    <property type="component" value="Plasmid pAC1530"/>
</dbReference>
<accession>A0AB37D2G7</accession>
<protein>
    <submittedName>
        <fullName evidence="1">Uncharacterized protein</fullName>
    </submittedName>
</protein>
<sequence>MNMILSNHYVPFLKWRQSEYQALFKLKKEIKDLITPYIIMPPIEYDFEEKRLKKTIQEHIEPMPKRAE</sequence>
<keyword evidence="1" id="KW-0614">Plasmid</keyword>
<name>A0AB37D2G7_ACINO</name>
<dbReference type="AlphaFoldDB" id="A0AB37D2G7"/>
<geneLocation type="plasmid" evidence="1 2">
    <name>pAC1530</name>
</geneLocation>
<evidence type="ECO:0000313" key="2">
    <source>
        <dbReference type="Proteomes" id="UP000325778"/>
    </source>
</evidence>
<evidence type="ECO:0000313" key="1">
    <source>
        <dbReference type="EMBL" id="QGA46125.1"/>
    </source>
</evidence>
<proteinExistence type="predicted"/>